<name>A0A0F9MCI1_9ZZZZ</name>
<proteinExistence type="predicted"/>
<dbReference type="InterPro" id="IPR023286">
    <property type="entry name" value="ABATE_dom_sf"/>
</dbReference>
<gene>
    <name evidence="2" type="ORF">LCGC14_1172020</name>
</gene>
<dbReference type="AlphaFoldDB" id="A0A0F9MCI1"/>
<evidence type="ECO:0000256" key="1">
    <source>
        <dbReference type="SAM" id="MobiDB-lite"/>
    </source>
</evidence>
<dbReference type="Gene3D" id="1.10.3300.10">
    <property type="entry name" value="Jann2411-like domain"/>
    <property type="match status" value="1"/>
</dbReference>
<feature type="compositionally biased region" description="Basic residues" evidence="1">
    <location>
        <begin position="190"/>
        <end position="232"/>
    </location>
</feature>
<feature type="region of interest" description="Disordered" evidence="1">
    <location>
        <begin position="185"/>
        <end position="232"/>
    </location>
</feature>
<organism evidence="2">
    <name type="scientific">marine sediment metagenome</name>
    <dbReference type="NCBI Taxonomy" id="412755"/>
    <lineage>
        <taxon>unclassified sequences</taxon>
        <taxon>metagenomes</taxon>
        <taxon>ecological metagenomes</taxon>
    </lineage>
</organism>
<protein>
    <submittedName>
        <fullName evidence="2">Uncharacterized protein</fullName>
    </submittedName>
</protein>
<comment type="caution">
    <text evidence="2">The sequence shown here is derived from an EMBL/GenBank/DDBJ whole genome shotgun (WGS) entry which is preliminary data.</text>
</comment>
<accession>A0A0F9MCI1</accession>
<dbReference type="EMBL" id="LAZR01005797">
    <property type="protein sequence ID" value="KKM97051.1"/>
    <property type="molecule type" value="Genomic_DNA"/>
</dbReference>
<reference evidence="2" key="1">
    <citation type="journal article" date="2015" name="Nature">
        <title>Complex archaea that bridge the gap between prokaryotes and eukaryotes.</title>
        <authorList>
            <person name="Spang A."/>
            <person name="Saw J.H."/>
            <person name="Jorgensen S.L."/>
            <person name="Zaremba-Niedzwiedzka K."/>
            <person name="Martijn J."/>
            <person name="Lind A.E."/>
            <person name="van Eijk R."/>
            <person name="Schleper C."/>
            <person name="Guy L."/>
            <person name="Ettema T.J."/>
        </authorList>
    </citation>
    <scope>NUCLEOTIDE SEQUENCE</scope>
</reference>
<evidence type="ECO:0000313" key="2">
    <source>
        <dbReference type="EMBL" id="KKM97051.1"/>
    </source>
</evidence>
<dbReference type="SUPFAM" id="SSF160904">
    <property type="entry name" value="Jann2411-like"/>
    <property type="match status" value="1"/>
</dbReference>
<sequence>MDSNITEQLLALARQDARFRRGLSRTGTSRQLLRFLRKEGRRRLLLDLANLRPVFRTASGGDPAYRKFRGYWGRLYPTQTEELVGLRDGLRKVWNPKTPTNEKQAVLDSWMAWCPPGFQGIGYSTWLAVWGKDEPSPDRHNLRAALALGVLDQWRRFAVCGNGDCWHPYFLKQRKTQRYCSEECAEPSQRKMKRESWKKHGKKWRKKSRSKKGQRRSRKSITWRGRSRRKKR</sequence>